<dbReference type="EMBL" id="BAAADO010000004">
    <property type="protein sequence ID" value="GAA0495199.1"/>
    <property type="molecule type" value="Genomic_DNA"/>
</dbReference>
<dbReference type="PANTHER" id="PTHR30636:SF3">
    <property type="entry name" value="UPF0701 PROTEIN YICC"/>
    <property type="match status" value="1"/>
</dbReference>
<dbReference type="Pfam" id="PF03755">
    <property type="entry name" value="YicC-like_N"/>
    <property type="match status" value="1"/>
</dbReference>
<dbReference type="InterPro" id="IPR005229">
    <property type="entry name" value="YicC/YloC-like"/>
</dbReference>
<keyword evidence="3" id="KW-1185">Reference proteome</keyword>
<evidence type="ECO:0000259" key="1">
    <source>
        <dbReference type="Pfam" id="PF03755"/>
    </source>
</evidence>
<gene>
    <name evidence="2" type="ORF">GCM10008986_22380</name>
</gene>
<dbReference type="InterPro" id="IPR013527">
    <property type="entry name" value="YicC-like_N"/>
</dbReference>
<reference evidence="2 3" key="1">
    <citation type="journal article" date="2019" name="Int. J. Syst. Evol. Microbiol.">
        <title>The Global Catalogue of Microorganisms (GCM) 10K type strain sequencing project: providing services to taxonomists for standard genome sequencing and annotation.</title>
        <authorList>
            <consortium name="The Broad Institute Genomics Platform"/>
            <consortium name="The Broad Institute Genome Sequencing Center for Infectious Disease"/>
            <person name="Wu L."/>
            <person name="Ma J."/>
        </authorList>
    </citation>
    <scope>NUCLEOTIDE SEQUENCE [LARGE SCALE GENOMIC DNA]</scope>
    <source>
        <strain evidence="2 3">JCM 12389</strain>
    </source>
</reference>
<comment type="caution">
    <text evidence="2">The sequence shown here is derived from an EMBL/GenBank/DDBJ whole genome shotgun (WGS) entry which is preliminary data.</text>
</comment>
<sequence length="84" mass="9618">MVKSMTGYGREIAAIGETRITVEVRTVNHRFLDLSIKMPKMLLYIEEKIKEQARSFFTRGRIDVMVTIEGEGLVNEPLTLIGIY</sequence>
<evidence type="ECO:0000313" key="3">
    <source>
        <dbReference type="Proteomes" id="UP001500880"/>
    </source>
</evidence>
<feature type="domain" description="Endoribonuclease YicC-like N-terminal" evidence="1">
    <location>
        <begin position="2"/>
        <end position="72"/>
    </location>
</feature>
<organism evidence="2 3">
    <name type="scientific">Salinibacillus aidingensis</name>
    <dbReference type="NCBI Taxonomy" id="237684"/>
    <lineage>
        <taxon>Bacteria</taxon>
        <taxon>Bacillati</taxon>
        <taxon>Bacillota</taxon>
        <taxon>Bacilli</taxon>
        <taxon>Bacillales</taxon>
        <taxon>Bacillaceae</taxon>
        <taxon>Salinibacillus</taxon>
    </lineage>
</organism>
<evidence type="ECO:0000313" key="2">
    <source>
        <dbReference type="EMBL" id="GAA0495199.1"/>
    </source>
</evidence>
<proteinExistence type="predicted"/>
<accession>A0ABN1BD26</accession>
<protein>
    <recommendedName>
        <fullName evidence="1">Endoribonuclease YicC-like N-terminal domain-containing protein</fullName>
    </recommendedName>
</protein>
<dbReference type="PANTHER" id="PTHR30636">
    <property type="entry name" value="UPF0701 PROTEIN YICC"/>
    <property type="match status" value="1"/>
</dbReference>
<name>A0ABN1BD26_9BACI</name>
<dbReference type="Proteomes" id="UP001500880">
    <property type="component" value="Unassembled WGS sequence"/>
</dbReference>